<evidence type="ECO:0000256" key="4">
    <source>
        <dbReference type="ARBA" id="ARBA00022741"/>
    </source>
</evidence>
<evidence type="ECO:0000313" key="9">
    <source>
        <dbReference type="EMBL" id="SPF78879.1"/>
    </source>
</evidence>
<name>A0A2R8ASN6_9RHOB</name>
<dbReference type="InterPro" id="IPR011009">
    <property type="entry name" value="Kinase-like_dom_sf"/>
</dbReference>
<dbReference type="SUPFAM" id="SSF56112">
    <property type="entry name" value="Protein kinase-like (PK-like)"/>
    <property type="match status" value="1"/>
</dbReference>
<dbReference type="CDD" id="cd05153">
    <property type="entry name" value="HomoserineK_II"/>
    <property type="match status" value="1"/>
</dbReference>
<keyword evidence="3" id="KW-0791">Threonine biosynthesis</keyword>
<dbReference type="RefSeq" id="WP_245924666.1">
    <property type="nucleotide sequence ID" value="NZ_OMOI01000002.1"/>
</dbReference>
<dbReference type="EC" id="2.7.11.1" evidence="9"/>
<keyword evidence="10" id="KW-1185">Reference proteome</keyword>
<dbReference type="PANTHER" id="PTHR21064:SF6">
    <property type="entry name" value="AMINOGLYCOSIDE PHOSPHOTRANSFERASE DOMAIN-CONTAINING PROTEIN"/>
    <property type="match status" value="1"/>
</dbReference>
<evidence type="ECO:0000256" key="3">
    <source>
        <dbReference type="ARBA" id="ARBA00022697"/>
    </source>
</evidence>
<dbReference type="Pfam" id="PF01636">
    <property type="entry name" value="APH"/>
    <property type="match status" value="1"/>
</dbReference>
<dbReference type="GO" id="GO:0004674">
    <property type="term" value="F:protein serine/threonine kinase activity"/>
    <property type="evidence" value="ECO:0007669"/>
    <property type="project" value="UniProtKB-EC"/>
</dbReference>
<evidence type="ECO:0000256" key="6">
    <source>
        <dbReference type="ARBA" id="ARBA00022840"/>
    </source>
</evidence>
<dbReference type="AlphaFoldDB" id="A0A2R8ASN6"/>
<evidence type="ECO:0000256" key="1">
    <source>
        <dbReference type="ARBA" id="ARBA00022605"/>
    </source>
</evidence>
<keyword evidence="6" id="KW-0067">ATP-binding</keyword>
<dbReference type="Proteomes" id="UP000244911">
    <property type="component" value="Unassembled WGS sequence"/>
</dbReference>
<evidence type="ECO:0000313" key="10">
    <source>
        <dbReference type="Proteomes" id="UP000244911"/>
    </source>
</evidence>
<evidence type="ECO:0000259" key="8">
    <source>
        <dbReference type="Pfam" id="PF01636"/>
    </source>
</evidence>
<accession>A0A2R8ASN6</accession>
<dbReference type="GO" id="GO:0004413">
    <property type="term" value="F:homoserine kinase activity"/>
    <property type="evidence" value="ECO:0007669"/>
    <property type="project" value="InterPro"/>
</dbReference>
<dbReference type="EMBL" id="OMOI01000002">
    <property type="protein sequence ID" value="SPF78879.1"/>
    <property type="molecule type" value="Genomic_DNA"/>
</dbReference>
<evidence type="ECO:0000256" key="7">
    <source>
        <dbReference type="ARBA" id="ARBA00038240"/>
    </source>
</evidence>
<feature type="domain" description="Aminoglycoside phosphotransferase" evidence="8">
    <location>
        <begin position="20"/>
        <end position="257"/>
    </location>
</feature>
<dbReference type="InterPro" id="IPR005280">
    <property type="entry name" value="Homoserine_kinase_II"/>
</dbReference>
<keyword evidence="4" id="KW-0547">Nucleotide-binding</keyword>
<dbReference type="PANTHER" id="PTHR21064">
    <property type="entry name" value="AMINOGLYCOSIDE PHOSPHOTRANSFERASE DOMAIN-CONTAINING PROTEIN-RELATED"/>
    <property type="match status" value="1"/>
</dbReference>
<keyword evidence="5 9" id="KW-0418">Kinase</keyword>
<gene>
    <name evidence="9" type="primary">srkA</name>
    <name evidence="9" type="ORF">ALP8811_02811</name>
</gene>
<sequence>MTQTVEKALDLWGMNGAKWRLIAARENRVFRADHGGKSFAFRLHRAGYRTNAELVSELEWMGAVADGGLHVPAPIRSTSGDYLHVVDDVQIDVLTWLSGAPIGKTGEPLQTADRDDLFFRLGREMARLHKLSDDWTPPNNFTRCHWDRKGLVGDSPLWGRFWENPTLTSEDRELFMRIRDHANAQLEEAEASLDFGLIHADLVRENVMADGDKLQFIDFDDAGFGFRIFDLATTLIKNMREPDYPQLRDALIKGYRSHRPIDTDMLDLFILLRALTYVGWITTRMDEDGSAIRNQRFVTTARELANETLISN</sequence>
<keyword evidence="1" id="KW-0028">Amino-acid biosynthesis</keyword>
<proteinExistence type="inferred from homology"/>
<comment type="similarity">
    <text evidence="7">Belongs to the pseudomonas-type ThrB family.</text>
</comment>
<keyword evidence="2 9" id="KW-0808">Transferase</keyword>
<evidence type="ECO:0000256" key="2">
    <source>
        <dbReference type="ARBA" id="ARBA00022679"/>
    </source>
</evidence>
<dbReference type="InterPro" id="IPR002575">
    <property type="entry name" value="Aminoglycoside_PTrfase"/>
</dbReference>
<evidence type="ECO:0000256" key="5">
    <source>
        <dbReference type="ARBA" id="ARBA00022777"/>
    </source>
</evidence>
<dbReference type="GO" id="GO:0009088">
    <property type="term" value="P:threonine biosynthetic process"/>
    <property type="evidence" value="ECO:0007669"/>
    <property type="project" value="UniProtKB-KW"/>
</dbReference>
<organism evidence="9 10">
    <name type="scientific">Aliiroseovarius pelagivivens</name>
    <dbReference type="NCBI Taxonomy" id="1639690"/>
    <lineage>
        <taxon>Bacteria</taxon>
        <taxon>Pseudomonadati</taxon>
        <taxon>Pseudomonadota</taxon>
        <taxon>Alphaproteobacteria</taxon>
        <taxon>Rhodobacterales</taxon>
        <taxon>Paracoccaceae</taxon>
        <taxon>Aliiroseovarius</taxon>
    </lineage>
</organism>
<dbReference type="InterPro" id="IPR050249">
    <property type="entry name" value="Pseudomonas-type_ThrB"/>
</dbReference>
<reference evidence="9 10" key="1">
    <citation type="submission" date="2018-03" db="EMBL/GenBank/DDBJ databases">
        <authorList>
            <person name="Keele B.F."/>
        </authorList>
    </citation>
    <scope>NUCLEOTIDE SEQUENCE [LARGE SCALE GENOMIC DNA]</scope>
    <source>
        <strain evidence="9 10">CECT 8811</strain>
    </source>
</reference>
<dbReference type="Gene3D" id="3.90.1200.10">
    <property type="match status" value="1"/>
</dbReference>
<dbReference type="GO" id="GO:0005524">
    <property type="term" value="F:ATP binding"/>
    <property type="evidence" value="ECO:0007669"/>
    <property type="project" value="UniProtKB-KW"/>
</dbReference>
<protein>
    <submittedName>
        <fullName evidence="9">Stress response kinase A</fullName>
        <ecNumber evidence="9">2.7.11.1</ecNumber>
    </submittedName>
</protein>